<evidence type="ECO:0000256" key="10">
    <source>
        <dbReference type="PIRSR" id="PIRSR000445-1"/>
    </source>
</evidence>
<dbReference type="Gene3D" id="3.40.50.720">
    <property type="entry name" value="NAD(P)-binding Rossmann-like Domain"/>
    <property type="match status" value="1"/>
</dbReference>
<dbReference type="PANTHER" id="PTHR43013">
    <property type="entry name" value="GLUTAMYL-TRNA REDUCTASE"/>
    <property type="match status" value="1"/>
</dbReference>
<dbReference type="AlphaFoldDB" id="K6ZG01"/>
<dbReference type="SUPFAM" id="SSF69742">
    <property type="entry name" value="Glutamyl tRNA-reductase catalytic, N-terminal domain"/>
    <property type="match status" value="1"/>
</dbReference>
<gene>
    <name evidence="9 18" type="primary">hemA</name>
    <name evidence="18" type="ORF">GARC_5380</name>
</gene>
<feature type="binding site" evidence="9 11">
    <location>
        <position position="118"/>
    </location>
    <ligand>
        <name>substrate</name>
    </ligand>
</feature>
<comment type="caution">
    <text evidence="18">The sequence shown here is derived from an EMBL/GenBank/DDBJ whole genome shotgun (WGS) entry which is preliminary data.</text>
</comment>
<dbReference type="InterPro" id="IPR036343">
    <property type="entry name" value="GluRdtase_N_sf"/>
</dbReference>
<dbReference type="RefSeq" id="WP_007626023.1">
    <property type="nucleotide sequence ID" value="NZ_BAEO01000072.1"/>
</dbReference>
<protein>
    <recommendedName>
        <fullName evidence="8 9">Glutamyl-tRNA reductase</fullName>
        <shortName evidence="9">GluTR</shortName>
        <ecNumber evidence="3 9">1.2.1.70</ecNumber>
    </recommendedName>
</protein>
<evidence type="ECO:0000256" key="1">
    <source>
        <dbReference type="ARBA" id="ARBA00005059"/>
    </source>
</evidence>
<comment type="miscellaneous">
    <text evidence="9">During catalysis, the active site Cys acts as a nucleophile attacking the alpha-carbonyl group of tRNA-bound glutamate with the formation of a thioester intermediate between enzyme and glutamate, and the concomitant release of tRNA(Glu). The thioester intermediate is finally reduced by direct hydride transfer from NADPH, to form the product GSA.</text>
</comment>
<comment type="similarity">
    <text evidence="2 9 14">Belongs to the glutamyl-tRNA reductase family.</text>
</comment>
<keyword evidence="5 9" id="KW-0560">Oxidoreductase</keyword>
<dbReference type="InterPro" id="IPR006151">
    <property type="entry name" value="Shikm_DH/Glu-tRNA_Rdtase"/>
</dbReference>
<dbReference type="FunFam" id="3.30.460.30:FF:000001">
    <property type="entry name" value="Glutamyl-tRNA reductase"/>
    <property type="match status" value="1"/>
</dbReference>
<comment type="subunit">
    <text evidence="9">Homodimer.</text>
</comment>
<dbReference type="GO" id="GO:0008883">
    <property type="term" value="F:glutamyl-tRNA reductase activity"/>
    <property type="evidence" value="ECO:0007669"/>
    <property type="project" value="UniProtKB-UniRule"/>
</dbReference>
<dbReference type="PANTHER" id="PTHR43013:SF1">
    <property type="entry name" value="GLUTAMYL-TRNA REDUCTASE"/>
    <property type="match status" value="1"/>
</dbReference>
<dbReference type="InterPro" id="IPR000343">
    <property type="entry name" value="4pyrrol_synth_GluRdtase"/>
</dbReference>
<feature type="active site" description="Nucleophile" evidence="9 10">
    <location>
        <position position="50"/>
    </location>
</feature>
<dbReference type="STRING" id="493475.GARC_5380"/>
<dbReference type="SUPFAM" id="SSF69075">
    <property type="entry name" value="Glutamyl tRNA-reductase dimerization domain"/>
    <property type="match status" value="1"/>
</dbReference>
<evidence type="ECO:0000259" key="16">
    <source>
        <dbReference type="Pfam" id="PF01488"/>
    </source>
</evidence>
<feature type="domain" description="Quinate/shikimate 5-dehydrogenase/glutamyl-tRNA reductase" evidence="16">
    <location>
        <begin position="169"/>
        <end position="304"/>
    </location>
</feature>
<dbReference type="InterPro" id="IPR018214">
    <property type="entry name" value="GluRdtase_CS"/>
</dbReference>
<comment type="pathway">
    <text evidence="1 9 14">Porphyrin-containing compound metabolism; protoporphyrin-IX biosynthesis; 5-aminolevulinate from L-glutamyl-tRNA(Glu): step 1/2.</text>
</comment>
<reference evidence="18 19" key="1">
    <citation type="journal article" date="2017" name="Antonie Van Leeuwenhoek">
        <title>Rhizobium rhizosphaerae sp. nov., a novel species isolated from rice rhizosphere.</title>
        <authorList>
            <person name="Zhao J.J."/>
            <person name="Zhang J."/>
            <person name="Zhang R.J."/>
            <person name="Zhang C.W."/>
            <person name="Yin H.Q."/>
            <person name="Zhang X.X."/>
        </authorList>
    </citation>
    <scope>NUCLEOTIDE SEQUENCE [LARGE SCALE GENOMIC DNA]</scope>
    <source>
        <strain evidence="18 19">BSs20135</strain>
    </source>
</reference>
<evidence type="ECO:0000256" key="4">
    <source>
        <dbReference type="ARBA" id="ARBA00022857"/>
    </source>
</evidence>
<dbReference type="Pfam" id="PF00745">
    <property type="entry name" value="GlutR_dimer"/>
    <property type="match status" value="1"/>
</dbReference>
<dbReference type="GO" id="GO:0050661">
    <property type="term" value="F:NADP binding"/>
    <property type="evidence" value="ECO:0007669"/>
    <property type="project" value="InterPro"/>
</dbReference>
<feature type="binding site" evidence="9 12">
    <location>
        <begin position="187"/>
        <end position="192"/>
    </location>
    <ligand>
        <name>NADP(+)</name>
        <dbReference type="ChEBI" id="CHEBI:58349"/>
    </ligand>
</feature>
<feature type="binding site" evidence="9 11">
    <location>
        <position position="107"/>
    </location>
    <ligand>
        <name>substrate</name>
    </ligand>
</feature>
<dbReference type="Pfam" id="PF01488">
    <property type="entry name" value="Shikimate_DH"/>
    <property type="match status" value="1"/>
</dbReference>
<dbReference type="Proteomes" id="UP000006327">
    <property type="component" value="Unassembled WGS sequence"/>
</dbReference>
<feature type="domain" description="Tetrapyrrole biosynthesis glutamyl-tRNA reductase dimerisation" evidence="15">
    <location>
        <begin position="319"/>
        <end position="410"/>
    </location>
</feature>
<evidence type="ECO:0000256" key="3">
    <source>
        <dbReference type="ARBA" id="ARBA00012970"/>
    </source>
</evidence>
<dbReference type="InterPro" id="IPR015896">
    <property type="entry name" value="4pyrrol_synth_GluRdtase_dimer"/>
</dbReference>
<dbReference type="PIRSF" id="PIRSF000445">
    <property type="entry name" value="4pyrrol_synth_GluRdtase"/>
    <property type="match status" value="1"/>
</dbReference>
<comment type="domain">
    <text evidence="9">Possesses an unusual extended V-shaped dimeric structure with each monomer consisting of three distinct domains arranged along a curved 'spinal' alpha-helix. The N-terminal catalytic domain specifically recognizes the glutamate moiety of the substrate. The second domain is the NADPH-binding domain, and the third C-terminal domain is responsible for dimerization.</text>
</comment>
<evidence type="ECO:0000256" key="7">
    <source>
        <dbReference type="ARBA" id="ARBA00047464"/>
    </source>
</evidence>
<dbReference type="SUPFAM" id="SSF51735">
    <property type="entry name" value="NAD(P)-binding Rossmann-fold domains"/>
    <property type="match status" value="1"/>
</dbReference>
<dbReference type="InterPro" id="IPR015895">
    <property type="entry name" value="4pyrrol_synth_GluRdtase_N"/>
</dbReference>
<comment type="function">
    <text evidence="9">Catalyzes the NADPH-dependent reduction of glutamyl-tRNA(Glu) to glutamate 1-semialdehyde (GSA).</text>
</comment>
<dbReference type="eggNOG" id="COG0373">
    <property type="taxonomic scope" value="Bacteria"/>
</dbReference>
<dbReference type="OrthoDB" id="110209at2"/>
<accession>K6ZG01</accession>
<keyword evidence="4 9" id="KW-0521">NADP</keyword>
<dbReference type="Gene3D" id="3.30.460.30">
    <property type="entry name" value="Glutamyl-tRNA reductase, N-terminal domain"/>
    <property type="match status" value="1"/>
</dbReference>
<keyword evidence="19" id="KW-1185">Reference proteome</keyword>
<dbReference type="InterPro" id="IPR036453">
    <property type="entry name" value="GluRdtase_dimer_dom_sf"/>
</dbReference>
<evidence type="ECO:0000256" key="9">
    <source>
        <dbReference type="HAMAP-Rule" id="MF_00087"/>
    </source>
</evidence>
<dbReference type="EMBL" id="BAEO01000072">
    <property type="protein sequence ID" value="GAC22315.1"/>
    <property type="molecule type" value="Genomic_DNA"/>
</dbReference>
<feature type="binding site" evidence="9 11">
    <location>
        <begin position="49"/>
        <end position="52"/>
    </location>
    <ligand>
        <name>substrate</name>
    </ligand>
</feature>
<dbReference type="PROSITE" id="PS00747">
    <property type="entry name" value="GLUTR"/>
    <property type="match status" value="1"/>
</dbReference>
<feature type="domain" description="Glutamyl-tRNA reductase N-terminal" evidence="17">
    <location>
        <begin position="7"/>
        <end position="154"/>
    </location>
</feature>
<sequence length="420" mass="46176">MTLIAFGINHKTAPVELREKIAFSPDAIVQALASLRQETGATESVILSTCNRTEVYAQLEDIQTNNIATWLAHFHGVQAKELHDNSYLYTEQQAANHIMRVACGLDSMMLGEPQILGQVKQAFTDAKNSGVIKGDFERLFQHTFSVAKRVRSETDIGANAVSVAYASVQLAKHIFSSLEKSRVLLIGAGETIELVAKHLYEHNVKSLTVANRTLARAQKIAEPLNASVLTLAQIPQHLKDADIVISSTASQLPILGKGLVQSALKERKHKPMFFVDLAVPRDVEAEVGDLDDAYLYTVDDLQQIVEKNLANRQDAAALADEMVEQQVQQFMRWQQSQSSIDVLKGFRDQSALQRDTLVSKALNQLADGKNAEQVVIELANKLTNSLIHAPTKALKNAASEQDPQQLALLIDALALKKSDN</sequence>
<evidence type="ECO:0000256" key="11">
    <source>
        <dbReference type="PIRSR" id="PIRSR000445-2"/>
    </source>
</evidence>
<dbReference type="Pfam" id="PF05201">
    <property type="entry name" value="GlutR_N"/>
    <property type="match status" value="1"/>
</dbReference>
<dbReference type="UniPathway" id="UPA00251">
    <property type="reaction ID" value="UER00316"/>
</dbReference>
<evidence type="ECO:0000256" key="8">
    <source>
        <dbReference type="ARBA" id="ARBA00068659"/>
    </source>
</evidence>
<evidence type="ECO:0000256" key="6">
    <source>
        <dbReference type="ARBA" id="ARBA00023244"/>
    </source>
</evidence>
<dbReference type="HAMAP" id="MF_00087">
    <property type="entry name" value="Glu_tRNA_reductase"/>
    <property type="match status" value="1"/>
</dbReference>
<feature type="site" description="Important for activity" evidence="9 13">
    <location>
        <position position="97"/>
    </location>
</feature>
<dbReference type="InterPro" id="IPR036291">
    <property type="entry name" value="NAD(P)-bd_dom_sf"/>
</dbReference>
<evidence type="ECO:0000259" key="17">
    <source>
        <dbReference type="Pfam" id="PF05201"/>
    </source>
</evidence>
<dbReference type="GO" id="GO:0019353">
    <property type="term" value="P:protoporphyrinogen IX biosynthetic process from glutamate"/>
    <property type="evidence" value="ECO:0007669"/>
    <property type="project" value="TreeGrafter"/>
</dbReference>
<evidence type="ECO:0000256" key="2">
    <source>
        <dbReference type="ARBA" id="ARBA00005916"/>
    </source>
</evidence>
<feature type="binding site" evidence="9 11">
    <location>
        <begin position="112"/>
        <end position="114"/>
    </location>
    <ligand>
        <name>substrate</name>
    </ligand>
</feature>
<name>K6ZG01_9ALTE</name>
<evidence type="ECO:0000256" key="12">
    <source>
        <dbReference type="PIRSR" id="PIRSR000445-3"/>
    </source>
</evidence>
<proteinExistence type="inferred from homology"/>
<dbReference type="FunFam" id="3.40.50.720:FF:000031">
    <property type="entry name" value="Glutamyl-tRNA reductase"/>
    <property type="match status" value="1"/>
</dbReference>
<evidence type="ECO:0000256" key="5">
    <source>
        <dbReference type="ARBA" id="ARBA00023002"/>
    </source>
</evidence>
<dbReference type="NCBIfam" id="TIGR01035">
    <property type="entry name" value="hemA"/>
    <property type="match status" value="1"/>
</dbReference>
<dbReference type="EC" id="1.2.1.70" evidence="3 9"/>
<dbReference type="CDD" id="cd05213">
    <property type="entry name" value="NAD_bind_Glutamyl_tRNA_reduct"/>
    <property type="match status" value="1"/>
</dbReference>
<comment type="catalytic activity">
    <reaction evidence="7 9 14">
        <text>(S)-4-amino-5-oxopentanoate + tRNA(Glu) + NADP(+) = L-glutamyl-tRNA(Glu) + NADPH + H(+)</text>
        <dbReference type="Rhea" id="RHEA:12344"/>
        <dbReference type="Rhea" id="RHEA-COMP:9663"/>
        <dbReference type="Rhea" id="RHEA-COMP:9680"/>
        <dbReference type="ChEBI" id="CHEBI:15378"/>
        <dbReference type="ChEBI" id="CHEBI:57501"/>
        <dbReference type="ChEBI" id="CHEBI:57783"/>
        <dbReference type="ChEBI" id="CHEBI:58349"/>
        <dbReference type="ChEBI" id="CHEBI:78442"/>
        <dbReference type="ChEBI" id="CHEBI:78520"/>
        <dbReference type="EC" id="1.2.1.70"/>
    </reaction>
</comment>
<keyword evidence="6 9" id="KW-0627">Porphyrin biosynthesis</keyword>
<evidence type="ECO:0000313" key="19">
    <source>
        <dbReference type="Proteomes" id="UP000006327"/>
    </source>
</evidence>
<evidence type="ECO:0000313" key="18">
    <source>
        <dbReference type="EMBL" id="GAC22315.1"/>
    </source>
</evidence>
<evidence type="ECO:0000256" key="14">
    <source>
        <dbReference type="RuleBase" id="RU000584"/>
    </source>
</evidence>
<evidence type="ECO:0000259" key="15">
    <source>
        <dbReference type="Pfam" id="PF00745"/>
    </source>
</evidence>
<evidence type="ECO:0000256" key="13">
    <source>
        <dbReference type="PIRSR" id="PIRSR000445-4"/>
    </source>
</evidence>
<organism evidence="18 19">
    <name type="scientific">Paraglaciecola arctica BSs20135</name>
    <dbReference type="NCBI Taxonomy" id="493475"/>
    <lineage>
        <taxon>Bacteria</taxon>
        <taxon>Pseudomonadati</taxon>
        <taxon>Pseudomonadota</taxon>
        <taxon>Gammaproteobacteria</taxon>
        <taxon>Alteromonadales</taxon>
        <taxon>Alteromonadaceae</taxon>
        <taxon>Paraglaciecola</taxon>
    </lineage>
</organism>